<name>A0A7D3QVB5_9VIRU</name>
<dbReference type="EMBL" id="MT418680">
    <property type="protein sequence ID" value="QKF94763.1"/>
    <property type="molecule type" value="Genomic_DNA"/>
</dbReference>
<keyword evidence="2" id="KW-1185">Reference proteome</keyword>
<proteinExistence type="predicted"/>
<evidence type="ECO:0000313" key="2">
    <source>
        <dbReference type="Proteomes" id="UP001162001"/>
    </source>
</evidence>
<dbReference type="Proteomes" id="UP001162001">
    <property type="component" value="Segment"/>
</dbReference>
<evidence type="ECO:0000313" key="1">
    <source>
        <dbReference type="EMBL" id="QKF94763.1"/>
    </source>
</evidence>
<reference evidence="1 2" key="1">
    <citation type="submission" date="2020-04" db="EMBL/GenBank/DDBJ databases">
        <title>Advantages and limits of metagenomic assembly and binning of a giant virus.</title>
        <authorList>
            <person name="Schulz F."/>
            <person name="Andreani J."/>
            <person name="Francis R."/>
            <person name="Boudjemaa H."/>
            <person name="Bou Khalil J.Y."/>
            <person name="Lee J."/>
            <person name="La Scola B."/>
            <person name="Woyke T."/>
        </authorList>
    </citation>
    <scope>NUCLEOTIDE SEQUENCE [LARGE SCALE GENOMIC DNA]</scope>
    <source>
        <strain evidence="1 2">FV1/VV64</strain>
    </source>
</reference>
<dbReference type="InterPro" id="IPR023214">
    <property type="entry name" value="HAD_sf"/>
</dbReference>
<sequence>MEQPNIKKNPPIGLVIFDFDNTLLKGDSNEYEFDFNKKVAVNINDGKIINFDELINKEIIKTLTNFKKQGFVLSILSATEQKLLTTLVNALFGTEIFDMIASVETCYNLLPEKDKNKYEIRKFLESYHLYEKNPKRRTKNICLQGLMHGFGTNPVNTIYFDDNHELITSANDILYFNIQCENPLNEYELKETFKYYNRLMKNIFTGVDTKFDQEINKLYNDCTFLFNSIEKNRLMVNNEYNGLLEKFKEKCCDLKYISKLMDSIYFKTNGKIKFPLNQILSKDNIIMTFSYFKYIEMFYNQEDSIVYSLGDSLDKLNFIWNLYNDKKIINIPFSGSMYENIEKSEKIKLLTESELLMYGESDNLIKNNKKFSEMLQHIKSGKKILITDFGHSGKAYLTIINLLNKMGVKNYKDVFYLHITPSIDEIENNILLNNISVNINRIYIDELPHFYYTNSDRIENGFTRCVPRYSVDLWNGPPDDVWKNEFEKNYYLCNLHRCLLLIALCCVNKNYIENKYSFVLKGETKEKYTEIKTNNSIEINTFINSISDIIGGKRFEKRYKLIK</sequence>
<gene>
    <name evidence="1" type="ORF">Fadolivirus_1_1305</name>
</gene>
<protein>
    <submittedName>
        <fullName evidence="1">HAD-like protein</fullName>
    </submittedName>
</protein>
<organism evidence="1 2">
    <name type="scientific">Fadolivirus FV1/VV64</name>
    <dbReference type="NCBI Taxonomy" id="3070911"/>
    <lineage>
        <taxon>Viruses</taxon>
        <taxon>Varidnaviria</taxon>
        <taxon>Bamfordvirae</taxon>
        <taxon>Nucleocytoviricota</taxon>
        <taxon>Megaviricetes</taxon>
        <taxon>Imitervirales</taxon>
        <taxon>Mimiviridae</taxon>
        <taxon>Klosneuvirinae</taxon>
        <taxon>Fadolivirus</taxon>
        <taxon>Fadolivirus algeromassiliense</taxon>
    </lineage>
</organism>
<dbReference type="InterPro" id="IPR036412">
    <property type="entry name" value="HAD-like_sf"/>
</dbReference>
<accession>A0A7D3QVB5</accession>
<dbReference type="Gene3D" id="3.40.50.1000">
    <property type="entry name" value="HAD superfamily/HAD-like"/>
    <property type="match status" value="1"/>
</dbReference>
<dbReference type="SUPFAM" id="SSF56784">
    <property type="entry name" value="HAD-like"/>
    <property type="match status" value="1"/>
</dbReference>